<dbReference type="OrthoDB" id="368507at2759"/>
<dbReference type="PANTHER" id="PTHR33559">
    <property type="entry name" value="PROTEASOME ASSEMBLY CHAPERONE 4"/>
    <property type="match status" value="1"/>
</dbReference>
<dbReference type="Proteomes" id="UP000789831">
    <property type="component" value="Unassembled WGS sequence"/>
</dbReference>
<dbReference type="AlphaFoldDB" id="A0A9N9FJD2"/>
<name>A0A9N9FJD2_9GLOM</name>
<dbReference type="Pfam" id="PF16093">
    <property type="entry name" value="PAC4"/>
    <property type="match status" value="1"/>
</dbReference>
<dbReference type="PANTHER" id="PTHR33559:SF1">
    <property type="entry name" value="PROTEASOME ASSEMBLY CHAPERONE 4"/>
    <property type="match status" value="1"/>
</dbReference>
<keyword evidence="2" id="KW-1185">Reference proteome</keyword>
<comment type="caution">
    <text evidence="1">The sequence shown here is derived from an EMBL/GenBank/DDBJ whole genome shotgun (WGS) entry which is preliminary data.</text>
</comment>
<evidence type="ECO:0000313" key="1">
    <source>
        <dbReference type="EMBL" id="CAG8540402.1"/>
    </source>
</evidence>
<sequence>MSSSIPATPQIKVYNQSHSYLTTPIHFQLIVLTDSAFAWVASHGNEVLQNLAVAMPPVSYGGKDSSLPPAATTLLTRDIDEFSRQLGQKLARKFNKQFFVSLNLSPTTDQALIVFVEKKLIAFIKEIFDPPSTS</sequence>
<dbReference type="EMBL" id="CAJVPL010000919">
    <property type="protein sequence ID" value="CAG8540402.1"/>
    <property type="molecule type" value="Genomic_DNA"/>
</dbReference>
<evidence type="ECO:0000313" key="2">
    <source>
        <dbReference type="Proteomes" id="UP000789831"/>
    </source>
</evidence>
<gene>
    <name evidence="1" type="ORF">AGERDE_LOCUS6154</name>
</gene>
<protein>
    <submittedName>
        <fullName evidence="1">6266_t:CDS:1</fullName>
    </submittedName>
</protein>
<organism evidence="1 2">
    <name type="scientific">Ambispora gerdemannii</name>
    <dbReference type="NCBI Taxonomy" id="144530"/>
    <lineage>
        <taxon>Eukaryota</taxon>
        <taxon>Fungi</taxon>
        <taxon>Fungi incertae sedis</taxon>
        <taxon>Mucoromycota</taxon>
        <taxon>Glomeromycotina</taxon>
        <taxon>Glomeromycetes</taxon>
        <taxon>Archaeosporales</taxon>
        <taxon>Ambisporaceae</taxon>
        <taxon>Ambispora</taxon>
    </lineage>
</organism>
<proteinExistence type="predicted"/>
<reference evidence="1" key="1">
    <citation type="submission" date="2021-06" db="EMBL/GenBank/DDBJ databases">
        <authorList>
            <person name="Kallberg Y."/>
            <person name="Tangrot J."/>
            <person name="Rosling A."/>
        </authorList>
    </citation>
    <scope>NUCLEOTIDE SEQUENCE</scope>
    <source>
        <strain evidence="1">MT106</strain>
    </source>
</reference>
<accession>A0A9N9FJD2</accession>
<dbReference type="GO" id="GO:0043248">
    <property type="term" value="P:proteasome assembly"/>
    <property type="evidence" value="ECO:0007669"/>
    <property type="project" value="InterPro"/>
</dbReference>
<dbReference type="InterPro" id="IPR032157">
    <property type="entry name" value="PAC4"/>
</dbReference>